<evidence type="ECO:0000256" key="1">
    <source>
        <dbReference type="ARBA" id="ARBA00012513"/>
    </source>
</evidence>
<dbReference type="PROSITE" id="PS50011">
    <property type="entry name" value="PROTEIN_KINASE_DOM"/>
    <property type="match status" value="1"/>
</dbReference>
<keyword evidence="2 4" id="KW-0547">Nucleotide-binding</keyword>
<organism evidence="7 8">
    <name type="scientific">Tritrichomonas musculus</name>
    <dbReference type="NCBI Taxonomy" id="1915356"/>
    <lineage>
        <taxon>Eukaryota</taxon>
        <taxon>Metamonada</taxon>
        <taxon>Parabasalia</taxon>
        <taxon>Tritrichomonadida</taxon>
        <taxon>Tritrichomonadidae</taxon>
        <taxon>Tritrichomonas</taxon>
    </lineage>
</organism>
<evidence type="ECO:0000256" key="2">
    <source>
        <dbReference type="ARBA" id="ARBA00022741"/>
    </source>
</evidence>
<evidence type="ECO:0000259" key="6">
    <source>
        <dbReference type="PROSITE" id="PS50011"/>
    </source>
</evidence>
<keyword evidence="5" id="KW-0723">Serine/threonine-protein kinase</keyword>
<dbReference type="InterPro" id="IPR000719">
    <property type="entry name" value="Prot_kinase_dom"/>
</dbReference>
<comment type="caution">
    <text evidence="7">The sequence shown here is derived from an EMBL/GenBank/DDBJ whole genome shotgun (WGS) entry which is preliminary data.</text>
</comment>
<protein>
    <recommendedName>
        <fullName evidence="1">non-specific serine/threonine protein kinase</fullName>
        <ecNumber evidence="1">2.7.11.1</ecNumber>
    </recommendedName>
</protein>
<dbReference type="PROSITE" id="PS00108">
    <property type="entry name" value="PROTEIN_KINASE_ST"/>
    <property type="match status" value="1"/>
</dbReference>
<keyword evidence="5" id="KW-0418">Kinase</keyword>
<comment type="similarity">
    <text evidence="5">Belongs to the protein kinase superfamily.</text>
</comment>
<dbReference type="PANTHER" id="PTHR11909">
    <property type="entry name" value="CASEIN KINASE-RELATED"/>
    <property type="match status" value="1"/>
</dbReference>
<dbReference type="SMART" id="SM00220">
    <property type="entry name" value="S_TKc"/>
    <property type="match status" value="1"/>
</dbReference>
<dbReference type="SUPFAM" id="SSF56112">
    <property type="entry name" value="Protein kinase-like (PK-like)"/>
    <property type="match status" value="1"/>
</dbReference>
<dbReference type="EC" id="2.7.11.1" evidence="1"/>
<dbReference type="PROSITE" id="PS00107">
    <property type="entry name" value="PROTEIN_KINASE_ATP"/>
    <property type="match status" value="1"/>
</dbReference>
<dbReference type="EMBL" id="JAPFFF010000003">
    <property type="protein sequence ID" value="KAK8893554.1"/>
    <property type="molecule type" value="Genomic_DNA"/>
</dbReference>
<evidence type="ECO:0000256" key="3">
    <source>
        <dbReference type="ARBA" id="ARBA00022840"/>
    </source>
</evidence>
<evidence type="ECO:0000313" key="8">
    <source>
        <dbReference type="Proteomes" id="UP001470230"/>
    </source>
</evidence>
<proteinExistence type="inferred from homology"/>
<dbReference type="InterPro" id="IPR008271">
    <property type="entry name" value="Ser/Thr_kinase_AS"/>
</dbReference>
<keyword evidence="5" id="KW-0808">Transferase</keyword>
<reference evidence="7 8" key="1">
    <citation type="submission" date="2024-04" db="EMBL/GenBank/DDBJ databases">
        <title>Tritrichomonas musculus Genome.</title>
        <authorList>
            <person name="Alves-Ferreira E."/>
            <person name="Grigg M."/>
            <person name="Lorenzi H."/>
            <person name="Galac M."/>
        </authorList>
    </citation>
    <scope>NUCLEOTIDE SEQUENCE [LARGE SCALE GENOMIC DNA]</scope>
    <source>
        <strain evidence="7 8">EAF2021</strain>
    </source>
</reference>
<dbReference type="Pfam" id="PF00069">
    <property type="entry name" value="Pkinase"/>
    <property type="match status" value="1"/>
</dbReference>
<keyword evidence="8" id="KW-1185">Reference proteome</keyword>
<dbReference type="Gene3D" id="1.10.510.10">
    <property type="entry name" value="Transferase(Phosphotransferase) domain 1"/>
    <property type="match status" value="1"/>
</dbReference>
<name>A0ABR2KR58_9EUKA</name>
<feature type="domain" description="Protein kinase" evidence="6">
    <location>
        <begin position="26"/>
        <end position="351"/>
    </location>
</feature>
<feature type="binding site" evidence="4">
    <location>
        <position position="65"/>
    </location>
    <ligand>
        <name>ATP</name>
        <dbReference type="ChEBI" id="CHEBI:30616"/>
    </ligand>
</feature>
<sequence>MEKKENLVTPDEERKVFEQGKKIGAYTIIRLIGQGGYGDIYEVSHQRDDDDEERNNSNTNIFAMKVEHISSPKQALSYEKNILKELKGSHFFPHLYYYGIEMSFHYLVMDLLGPSLSNTRRELAKHRFSLFTTLRLSVFMLQCIQNFHKRGYVHCDIKPGNFLLRSHLVHYIEESDEKNEKAKAKRKTSKLSLMMTDSPIVLIDYGLSRQFIDPNTNSPFPDRRLGGFVGTTKYASLNIHQGFDTSPRDDLASWIYSTVEMIDGKLPWSKTNDLKKTKFLKTVIPAGKLLESLPSQFIEIYSHVKGLSYEDTPNYDFIYNLLNEAIMKIGDPKTEPFDWEQFDQEKIHSFSAIDTLPKASDTQLFPEELEISRGPTSQSACCLLI</sequence>
<dbReference type="InterPro" id="IPR050235">
    <property type="entry name" value="CK1_Ser-Thr_kinase"/>
</dbReference>
<evidence type="ECO:0000256" key="5">
    <source>
        <dbReference type="RuleBase" id="RU000304"/>
    </source>
</evidence>
<keyword evidence="3 4" id="KW-0067">ATP-binding</keyword>
<dbReference type="Proteomes" id="UP001470230">
    <property type="component" value="Unassembled WGS sequence"/>
</dbReference>
<gene>
    <name evidence="7" type="ORF">M9Y10_021977</name>
</gene>
<evidence type="ECO:0000256" key="4">
    <source>
        <dbReference type="PROSITE-ProRule" id="PRU10141"/>
    </source>
</evidence>
<dbReference type="InterPro" id="IPR017441">
    <property type="entry name" value="Protein_kinase_ATP_BS"/>
</dbReference>
<evidence type="ECO:0000313" key="7">
    <source>
        <dbReference type="EMBL" id="KAK8893554.1"/>
    </source>
</evidence>
<dbReference type="InterPro" id="IPR011009">
    <property type="entry name" value="Kinase-like_dom_sf"/>
</dbReference>
<accession>A0ABR2KR58</accession>